<protein>
    <submittedName>
        <fullName evidence="2">Uncharacterized protein</fullName>
    </submittedName>
</protein>
<evidence type="ECO:0000256" key="1">
    <source>
        <dbReference type="SAM" id="Phobius"/>
    </source>
</evidence>
<keyword evidence="3" id="KW-1185">Reference proteome</keyword>
<evidence type="ECO:0000313" key="2">
    <source>
        <dbReference type="EMBL" id="KAJ7351043.1"/>
    </source>
</evidence>
<name>A0A9W9YL92_9CNID</name>
<sequence length="116" mass="13532">MATELLEERHISYLVMERNIAHKFAVGMILTGDFGTEHDEIFLACWRREIVDNHEIEKALQRHAKKIKKKDQNSKDQPLDSSTWIIIASAVFVALSFAAAIIREYRRLKDQIRVRP</sequence>
<evidence type="ECO:0000313" key="3">
    <source>
        <dbReference type="Proteomes" id="UP001163046"/>
    </source>
</evidence>
<feature type="transmembrane region" description="Helical" evidence="1">
    <location>
        <begin position="83"/>
        <end position="102"/>
    </location>
</feature>
<dbReference type="EMBL" id="MU827368">
    <property type="protein sequence ID" value="KAJ7351043.1"/>
    <property type="molecule type" value="Genomic_DNA"/>
</dbReference>
<keyword evidence="1" id="KW-0472">Membrane</keyword>
<keyword evidence="1" id="KW-0812">Transmembrane</keyword>
<reference evidence="2" key="1">
    <citation type="submission" date="2023-01" db="EMBL/GenBank/DDBJ databases">
        <title>Genome assembly of the deep-sea coral Lophelia pertusa.</title>
        <authorList>
            <person name="Herrera S."/>
            <person name="Cordes E."/>
        </authorList>
    </citation>
    <scope>NUCLEOTIDE SEQUENCE</scope>
    <source>
        <strain evidence="2">USNM1676648</strain>
        <tissue evidence="2">Polyp</tissue>
    </source>
</reference>
<accession>A0A9W9YL92</accession>
<comment type="caution">
    <text evidence="2">The sequence shown here is derived from an EMBL/GenBank/DDBJ whole genome shotgun (WGS) entry which is preliminary data.</text>
</comment>
<keyword evidence="1" id="KW-1133">Transmembrane helix</keyword>
<gene>
    <name evidence="2" type="ORF">OS493_037106</name>
</gene>
<dbReference type="Proteomes" id="UP001163046">
    <property type="component" value="Unassembled WGS sequence"/>
</dbReference>
<organism evidence="2 3">
    <name type="scientific">Desmophyllum pertusum</name>
    <dbReference type="NCBI Taxonomy" id="174260"/>
    <lineage>
        <taxon>Eukaryota</taxon>
        <taxon>Metazoa</taxon>
        <taxon>Cnidaria</taxon>
        <taxon>Anthozoa</taxon>
        <taxon>Hexacorallia</taxon>
        <taxon>Scleractinia</taxon>
        <taxon>Caryophylliina</taxon>
        <taxon>Caryophylliidae</taxon>
        <taxon>Desmophyllum</taxon>
    </lineage>
</organism>
<proteinExistence type="predicted"/>
<dbReference type="AlphaFoldDB" id="A0A9W9YL92"/>